<dbReference type="SMART" id="SM00443">
    <property type="entry name" value="G_patch"/>
    <property type="match status" value="1"/>
</dbReference>
<dbReference type="AlphaFoldDB" id="A0A8H7BWT4"/>
<dbReference type="PROSITE" id="PS50174">
    <property type="entry name" value="G_PATCH"/>
    <property type="match status" value="1"/>
</dbReference>
<feature type="compositionally biased region" description="Basic and acidic residues" evidence="1">
    <location>
        <begin position="197"/>
        <end position="208"/>
    </location>
</feature>
<name>A0A8H7BWT4_9FUNG</name>
<feature type="region of interest" description="Disordered" evidence="1">
    <location>
        <begin position="1"/>
        <end position="29"/>
    </location>
</feature>
<dbReference type="EMBL" id="JABAYA010000012">
    <property type="protein sequence ID" value="KAF7730961.1"/>
    <property type="molecule type" value="Genomic_DNA"/>
</dbReference>
<feature type="compositionally biased region" description="Low complexity" evidence="1">
    <location>
        <begin position="54"/>
        <end position="69"/>
    </location>
</feature>
<feature type="region of interest" description="Disordered" evidence="1">
    <location>
        <begin position="43"/>
        <end position="75"/>
    </location>
</feature>
<dbReference type="PANTHER" id="PTHR20923:SF1">
    <property type="entry name" value="G PATCH DOMAIN AND ANKYRIN REPEAT-CONTAINING PROTEIN 1"/>
    <property type="match status" value="1"/>
</dbReference>
<keyword evidence="4" id="KW-1185">Reference proteome</keyword>
<comment type="caution">
    <text evidence="3">The sequence shown here is derived from an EMBL/GenBank/DDBJ whole genome shotgun (WGS) entry which is preliminary data.</text>
</comment>
<reference evidence="3" key="1">
    <citation type="submission" date="2020-01" db="EMBL/GenBank/DDBJ databases">
        <title>Genome Sequencing of Three Apophysomyces-Like Fungal Strains Confirms a Novel Fungal Genus in the Mucoromycota with divergent Burkholderia-like Endosymbiotic Bacteria.</title>
        <authorList>
            <person name="Stajich J.E."/>
            <person name="Macias A.M."/>
            <person name="Carter-House D."/>
            <person name="Lovett B."/>
            <person name="Kasson L.R."/>
            <person name="Berry K."/>
            <person name="Grigoriev I."/>
            <person name="Chang Y."/>
            <person name="Spatafora J."/>
            <person name="Kasson M.T."/>
        </authorList>
    </citation>
    <scope>NUCLEOTIDE SEQUENCE</scope>
    <source>
        <strain evidence="3">NRRL A-21654</strain>
    </source>
</reference>
<organism evidence="3 4">
    <name type="scientific">Apophysomyces ossiformis</name>
    <dbReference type="NCBI Taxonomy" id="679940"/>
    <lineage>
        <taxon>Eukaryota</taxon>
        <taxon>Fungi</taxon>
        <taxon>Fungi incertae sedis</taxon>
        <taxon>Mucoromycota</taxon>
        <taxon>Mucoromycotina</taxon>
        <taxon>Mucoromycetes</taxon>
        <taxon>Mucorales</taxon>
        <taxon>Mucorineae</taxon>
        <taxon>Mucoraceae</taxon>
        <taxon>Apophysomyces</taxon>
    </lineage>
</organism>
<feature type="compositionally biased region" description="Polar residues" evidence="1">
    <location>
        <begin position="43"/>
        <end position="53"/>
    </location>
</feature>
<feature type="compositionally biased region" description="Polar residues" evidence="1">
    <location>
        <begin position="7"/>
        <end position="29"/>
    </location>
</feature>
<dbReference type="OrthoDB" id="4822at2759"/>
<dbReference type="Proteomes" id="UP000605846">
    <property type="component" value="Unassembled WGS sequence"/>
</dbReference>
<gene>
    <name evidence="3" type="primary">GPANK1</name>
    <name evidence="3" type="ORF">EC973_001007</name>
</gene>
<protein>
    <submittedName>
        <fullName evidence="3">G patch domain and ankyrin repeat-containing protein 1</fullName>
    </submittedName>
</protein>
<dbReference type="InterPro" id="IPR039146">
    <property type="entry name" value="GPANK1"/>
</dbReference>
<accession>A0A8H7BWT4</accession>
<dbReference type="Pfam" id="PF01585">
    <property type="entry name" value="G-patch"/>
    <property type="match status" value="1"/>
</dbReference>
<evidence type="ECO:0000313" key="3">
    <source>
        <dbReference type="EMBL" id="KAF7730961.1"/>
    </source>
</evidence>
<dbReference type="GO" id="GO:0003676">
    <property type="term" value="F:nucleic acid binding"/>
    <property type="evidence" value="ECO:0007669"/>
    <property type="project" value="InterPro"/>
</dbReference>
<feature type="region of interest" description="Disordered" evidence="1">
    <location>
        <begin position="180"/>
        <end position="209"/>
    </location>
</feature>
<dbReference type="InterPro" id="IPR000467">
    <property type="entry name" value="G_patch_dom"/>
</dbReference>
<evidence type="ECO:0000256" key="1">
    <source>
        <dbReference type="SAM" id="MobiDB-lite"/>
    </source>
</evidence>
<proteinExistence type="predicted"/>
<evidence type="ECO:0000259" key="2">
    <source>
        <dbReference type="PROSITE" id="PS50174"/>
    </source>
</evidence>
<evidence type="ECO:0000313" key="4">
    <source>
        <dbReference type="Proteomes" id="UP000605846"/>
    </source>
</evidence>
<dbReference type="PANTHER" id="PTHR20923">
    <property type="entry name" value="BAT4 PROTEIN-RELATED"/>
    <property type="match status" value="1"/>
</dbReference>
<feature type="domain" description="G-patch" evidence="2">
    <location>
        <begin position="118"/>
        <end position="164"/>
    </location>
</feature>
<sequence length="218" mass="24084">MSHRSRLSQPIQFVSSNSPLQTVPKPQSNGNAVAEFYKTIVSSSSSDTAPSQNSTSTSTSATASTSTSAPRQSKPGELWCKTCAMAVPAESYDRHIKGTAHLVSAETLPAPDLLVLNATNVGFKMLRASGWEYEQGLGVSNQGRRHPIATTLKQDRRGIGCPGDRRKRVTHLHYEIDRTARERRRAERASQPLSGKEIARRDREESRKRTALLHYLNE</sequence>